<evidence type="ECO:0000313" key="1">
    <source>
        <dbReference type="EMBL" id="SMC54117.1"/>
    </source>
</evidence>
<sequence length="172" mass="18897">MGMLCLGFVSWGSMPGSNFINTNKYTYGKSKNGTAIVDIARKEIGVRESAHNSGKRISEYLNYVGFKQAAPWCAGFVSWCHKEIGLAEPRSAWSPALFPLSRMARDGLPGMVIGIYFPSLGRIGHVGLIERVQGSLIFSIEGNTNVAGSREGDAVMRKIRHKRAIAKYADWL</sequence>
<reference evidence="1 2" key="1">
    <citation type="submission" date="2017-04" db="EMBL/GenBank/DDBJ databases">
        <authorList>
            <person name="Afonso C.L."/>
            <person name="Miller P.J."/>
            <person name="Scott M.A."/>
            <person name="Spackman E."/>
            <person name="Goraichik I."/>
            <person name="Dimitrov K.M."/>
            <person name="Suarez D.L."/>
            <person name="Swayne D.E."/>
        </authorList>
    </citation>
    <scope>NUCLEOTIDE SEQUENCE [LARGE SCALE GENOMIC DNA]</scope>
    <source>
        <strain evidence="1 2">DSM 19625</strain>
    </source>
</reference>
<dbReference type="EMBL" id="FWYB01000001">
    <property type="protein sequence ID" value="SMC54117.1"/>
    <property type="molecule type" value="Genomic_DNA"/>
</dbReference>
<organism evidence="1 2">
    <name type="scientific">Pedobacter nyackensis</name>
    <dbReference type="NCBI Taxonomy" id="475255"/>
    <lineage>
        <taxon>Bacteria</taxon>
        <taxon>Pseudomonadati</taxon>
        <taxon>Bacteroidota</taxon>
        <taxon>Sphingobacteriia</taxon>
        <taxon>Sphingobacteriales</taxon>
        <taxon>Sphingobacteriaceae</taxon>
        <taxon>Pedobacter</taxon>
    </lineage>
</organism>
<name>A0A1W2A0B3_9SPHI</name>
<accession>A0A1W2A0B3</accession>
<dbReference type="STRING" id="475255.SAMN04488101_101218"/>
<protein>
    <recommendedName>
        <fullName evidence="3">CHAP domain-containing protein</fullName>
    </recommendedName>
</protein>
<gene>
    <name evidence="1" type="ORF">SAMN04488101_101218</name>
</gene>
<evidence type="ECO:0008006" key="3">
    <source>
        <dbReference type="Google" id="ProtNLM"/>
    </source>
</evidence>
<dbReference type="AlphaFoldDB" id="A0A1W2A0B3"/>
<keyword evidence="2" id="KW-1185">Reference proteome</keyword>
<evidence type="ECO:0000313" key="2">
    <source>
        <dbReference type="Proteomes" id="UP000192678"/>
    </source>
</evidence>
<proteinExistence type="predicted"/>
<dbReference type="Proteomes" id="UP000192678">
    <property type="component" value="Unassembled WGS sequence"/>
</dbReference>